<keyword evidence="2 4" id="KW-1133">Transmembrane helix</keyword>
<geneLocation type="plasmid" evidence="8">
    <name>cbm2613_p</name>
</geneLocation>
<organism evidence="7">
    <name type="scientific">Cupriavidus taiwanensis</name>
    <dbReference type="NCBI Taxonomy" id="164546"/>
    <lineage>
        <taxon>Bacteria</taxon>
        <taxon>Pseudomonadati</taxon>
        <taxon>Pseudomonadota</taxon>
        <taxon>Betaproteobacteria</taxon>
        <taxon>Burkholderiales</taxon>
        <taxon>Burkholderiaceae</taxon>
        <taxon>Cupriavidus</taxon>
    </lineage>
</organism>
<dbReference type="GO" id="GO:0022857">
    <property type="term" value="F:transmembrane transporter activity"/>
    <property type="evidence" value="ECO:0007669"/>
    <property type="project" value="InterPro"/>
</dbReference>
<feature type="transmembrane region" description="Helical" evidence="4">
    <location>
        <begin position="264"/>
        <end position="285"/>
    </location>
</feature>
<evidence type="ECO:0000313" key="7">
    <source>
        <dbReference type="EMBL" id="SPD49296.1"/>
    </source>
</evidence>
<sequence length="442" mass="46652">METVAHTRCSVVSARRSKVLRWLIPRMKSAASSRMHSQNMAQSSNVALKSGWLRLDPVLTIATAQLFGTSLWFSANSAADVLARTWGLTAANIGMLTAAVQSGFILGTLVFAVFGLADRFSASRIFCLSALLGAAFNAWFSCLSGDFSAAIALRFAVGVCLAGVYPIGMKLIISWAPDRAGAALALLVGMLTLGAALPHGLRIVAAQWPWQYVMVGSSVLAGIAAVMVIYLGNGPHLPMRRPGGPNPGNPLHAFRDPQFRAISLGYFGHMWELYAFWTILPMLVARSSLPSLFETQGISALAFAIIGVGAIGCVFGGVLTRWVDSARVALSALAISGVCCFLLPFAADALSRGWLLVFFLIWGAAVVADSPQFSALAARTCPLPLVGGALAIQNSIGFTLTVASITLVSTLQGDLGMKTSWMLLPGPFLGIIGFLSLGRSSR</sequence>
<reference evidence="6" key="2">
    <citation type="submission" date="2018-01" db="EMBL/GenBank/DDBJ databases">
        <authorList>
            <person name="Clerissi C."/>
        </authorList>
    </citation>
    <scope>NUCLEOTIDE SEQUENCE</scope>
    <source>
        <strain evidence="6">Cupriavidus taiwanensis STM 8556</strain>
        <plasmid evidence="6">CBM2613_p</plasmid>
    </source>
</reference>
<reference evidence="7 8" key="1">
    <citation type="submission" date="2018-01" db="EMBL/GenBank/DDBJ databases">
        <authorList>
            <person name="Gaut B.S."/>
            <person name="Morton B.R."/>
            <person name="Clegg M.T."/>
            <person name="Duvall M.R."/>
        </authorList>
    </citation>
    <scope>NUCLEOTIDE SEQUENCE</scope>
    <source>
        <strain evidence="7">Cupriavidus taiwanensis STM 8555</strain>
        <plasmid evidence="7">I</plasmid>
        <plasmid evidence="8">Plasmid cbm2613_p</plasmid>
    </source>
</reference>
<dbReference type="Proteomes" id="UP000256952">
    <property type="component" value="Plasmid CBM2613_p"/>
</dbReference>
<evidence type="ECO:0000256" key="4">
    <source>
        <dbReference type="SAM" id="Phobius"/>
    </source>
</evidence>
<dbReference type="SUPFAM" id="SSF103473">
    <property type="entry name" value="MFS general substrate transporter"/>
    <property type="match status" value="1"/>
</dbReference>
<keyword evidence="7" id="KW-0614">Plasmid</keyword>
<dbReference type="PANTHER" id="PTHR23521">
    <property type="entry name" value="TRANSPORTER MFS SUPERFAMILY"/>
    <property type="match status" value="1"/>
</dbReference>
<keyword evidence="3 4" id="KW-0472">Membrane</keyword>
<proteinExistence type="predicted"/>
<evidence type="ECO:0000313" key="8">
    <source>
        <dbReference type="Proteomes" id="UP000256952"/>
    </source>
</evidence>
<feature type="transmembrane region" description="Helical" evidence="4">
    <location>
        <begin position="210"/>
        <end position="231"/>
    </location>
</feature>
<protein>
    <submittedName>
        <fullName evidence="7">Transport protein, major facilitator superfamily MFS_1</fullName>
    </submittedName>
</protein>
<feature type="transmembrane region" description="Helical" evidence="4">
    <location>
        <begin position="353"/>
        <end position="371"/>
    </location>
</feature>
<dbReference type="PANTHER" id="PTHR23521:SF3">
    <property type="entry name" value="MFS TRANSPORTER"/>
    <property type="match status" value="1"/>
</dbReference>
<evidence type="ECO:0000313" key="6">
    <source>
        <dbReference type="EMBL" id="SOZ74865.1"/>
    </source>
</evidence>
<geneLocation type="plasmid" evidence="6">
    <name>CBM2613_p</name>
</geneLocation>
<feature type="transmembrane region" description="Helical" evidence="4">
    <location>
        <begin position="420"/>
        <end position="438"/>
    </location>
</feature>
<dbReference type="InterPro" id="IPR020846">
    <property type="entry name" value="MFS_dom"/>
</dbReference>
<dbReference type="InterPro" id="IPR036259">
    <property type="entry name" value="MFS_trans_sf"/>
</dbReference>
<evidence type="ECO:0000259" key="5">
    <source>
        <dbReference type="PROSITE" id="PS50850"/>
    </source>
</evidence>
<dbReference type="Gene3D" id="1.20.1250.20">
    <property type="entry name" value="MFS general substrate transporter like domains"/>
    <property type="match status" value="1"/>
</dbReference>
<feature type="domain" description="Major facilitator superfamily (MFS) profile" evidence="5">
    <location>
        <begin position="56"/>
        <end position="442"/>
    </location>
</feature>
<feature type="transmembrane region" description="Helical" evidence="4">
    <location>
        <begin position="326"/>
        <end position="347"/>
    </location>
</feature>
<feature type="transmembrane region" description="Helical" evidence="4">
    <location>
        <begin position="180"/>
        <end position="198"/>
    </location>
</feature>
<feature type="transmembrane region" description="Helical" evidence="4">
    <location>
        <begin position="95"/>
        <end position="117"/>
    </location>
</feature>
<feature type="transmembrane region" description="Helical" evidence="4">
    <location>
        <begin position="58"/>
        <end position="75"/>
    </location>
</feature>
<keyword evidence="1 4" id="KW-0812">Transmembrane</keyword>
<accession>A0A375HEF8</accession>
<geneLocation type="plasmid" evidence="7">
    <name>I</name>
</geneLocation>
<dbReference type="AlphaFoldDB" id="A0A375HEF8"/>
<dbReference type="EMBL" id="LT984809">
    <property type="protein sequence ID" value="SPD49296.1"/>
    <property type="molecule type" value="Genomic_DNA"/>
</dbReference>
<dbReference type="InterPro" id="IPR011701">
    <property type="entry name" value="MFS"/>
</dbReference>
<feature type="transmembrane region" description="Helical" evidence="4">
    <location>
        <begin position="124"/>
        <end position="141"/>
    </location>
</feature>
<feature type="transmembrane region" description="Helical" evidence="4">
    <location>
        <begin position="297"/>
        <end position="319"/>
    </location>
</feature>
<dbReference type="Pfam" id="PF07690">
    <property type="entry name" value="MFS_1"/>
    <property type="match status" value="1"/>
</dbReference>
<feature type="transmembrane region" description="Helical" evidence="4">
    <location>
        <begin position="383"/>
        <end position="408"/>
    </location>
</feature>
<feature type="transmembrane region" description="Helical" evidence="4">
    <location>
        <begin position="147"/>
        <end position="168"/>
    </location>
</feature>
<evidence type="ECO:0000256" key="1">
    <source>
        <dbReference type="ARBA" id="ARBA00022692"/>
    </source>
</evidence>
<evidence type="ECO:0000256" key="2">
    <source>
        <dbReference type="ARBA" id="ARBA00022989"/>
    </source>
</evidence>
<name>A0A375HEF8_9BURK</name>
<dbReference type="PROSITE" id="PS50850">
    <property type="entry name" value="MFS"/>
    <property type="match status" value="1"/>
</dbReference>
<gene>
    <name evidence="7" type="ORF">CBM2612_P0641</name>
    <name evidence="6" type="ORF">CBM2613_P60175</name>
</gene>
<evidence type="ECO:0000256" key="3">
    <source>
        <dbReference type="ARBA" id="ARBA00023136"/>
    </source>
</evidence>
<dbReference type="EMBL" id="LT976981">
    <property type="protein sequence ID" value="SOZ74865.1"/>
    <property type="molecule type" value="Genomic_DNA"/>
</dbReference>
<dbReference type="GO" id="GO:0005886">
    <property type="term" value="C:plasma membrane"/>
    <property type="evidence" value="ECO:0007669"/>
    <property type="project" value="TreeGrafter"/>
</dbReference>